<gene>
    <name evidence="1" type="ORF">CHH57_05670</name>
</gene>
<evidence type="ECO:0008006" key="3">
    <source>
        <dbReference type="Google" id="ProtNLM"/>
    </source>
</evidence>
<dbReference type="EMBL" id="NPBQ01000030">
    <property type="protein sequence ID" value="PAD84377.1"/>
    <property type="molecule type" value="Genomic_DNA"/>
</dbReference>
<dbReference type="Pfam" id="PF06718">
    <property type="entry name" value="DUF1203"/>
    <property type="match status" value="1"/>
</dbReference>
<reference evidence="1 2" key="1">
    <citation type="submission" date="2017-07" db="EMBL/GenBank/DDBJ databases">
        <title>Isolation and whole genome analysis of endospore-forming bacteria from heroin.</title>
        <authorList>
            <person name="Kalinowski J."/>
            <person name="Ahrens B."/>
            <person name="Al-Dilaimi A."/>
            <person name="Winkler A."/>
            <person name="Wibberg D."/>
            <person name="Schleenbecker U."/>
            <person name="Ruckert C."/>
            <person name="Wolfel R."/>
            <person name="Grass G."/>
        </authorList>
    </citation>
    <scope>NUCLEOTIDE SEQUENCE [LARGE SCALE GENOMIC DNA]</scope>
    <source>
        <strain evidence="1 2">7521-2</strain>
    </source>
</reference>
<protein>
    <recommendedName>
        <fullName evidence="3">DUF1203 domain-containing protein</fullName>
    </recommendedName>
</protein>
<dbReference type="RefSeq" id="WP_095329311.1">
    <property type="nucleotide sequence ID" value="NZ_CP026040.1"/>
</dbReference>
<evidence type="ECO:0000313" key="1">
    <source>
        <dbReference type="EMBL" id="PAD84377.1"/>
    </source>
</evidence>
<dbReference type="InterPro" id="IPR009593">
    <property type="entry name" value="DUF1203"/>
</dbReference>
<accession>A0AA91TUT2</accession>
<proteinExistence type="predicted"/>
<dbReference type="AlphaFoldDB" id="A0AA91TUT2"/>
<evidence type="ECO:0000313" key="2">
    <source>
        <dbReference type="Proteomes" id="UP000216961"/>
    </source>
</evidence>
<comment type="caution">
    <text evidence="1">The sequence shown here is derived from an EMBL/GenBank/DDBJ whole genome shotgun (WGS) entry which is preliminary data.</text>
</comment>
<organism evidence="1 2">
    <name type="scientific">Niallia circulans</name>
    <name type="common">Bacillus circulans</name>
    <dbReference type="NCBI Taxonomy" id="1397"/>
    <lineage>
        <taxon>Bacteria</taxon>
        <taxon>Bacillati</taxon>
        <taxon>Bacillota</taxon>
        <taxon>Bacilli</taxon>
        <taxon>Bacillales</taxon>
        <taxon>Bacillaceae</taxon>
        <taxon>Niallia</taxon>
    </lineage>
</organism>
<name>A0AA91TUT2_NIACI</name>
<dbReference type="Proteomes" id="UP000216961">
    <property type="component" value="Unassembled WGS sequence"/>
</dbReference>
<dbReference type="PIRSF" id="PIRSF034110">
    <property type="entry name" value="DUF1203"/>
    <property type="match status" value="1"/>
</dbReference>
<sequence length="157" mass="18139">MRNNFQFIALQDNEFNDLFLMDEEELINIGAVKMIADKKPGFPCRVSLKDAEIGEEVILLNYQYHFVNSPYKANGPIFIRKEATTAMLDVNEIPDIIYHRLLSLRGYNIDAMLVDARVTEGVNVREMIDDVFDNEEVAYIHIHYAKPGCYSCLVKRM</sequence>